<feature type="region of interest" description="Disordered" evidence="2">
    <location>
        <begin position="2645"/>
        <end position="2677"/>
    </location>
</feature>
<gene>
    <name evidence="7" type="ORF">Tco_0955041</name>
</gene>
<comment type="caution">
    <text evidence="7">The sequence shown here is derived from an EMBL/GenBank/DDBJ whole genome shotgun (WGS) entry which is preliminary data.</text>
</comment>
<feature type="region of interest" description="Disordered" evidence="2">
    <location>
        <begin position="1426"/>
        <end position="1497"/>
    </location>
</feature>
<feature type="compositionally biased region" description="Basic and acidic residues" evidence="2">
    <location>
        <begin position="2652"/>
        <end position="2677"/>
    </location>
</feature>
<dbReference type="Pfam" id="PF22936">
    <property type="entry name" value="Pol_BBD"/>
    <property type="match status" value="1"/>
</dbReference>
<dbReference type="Pfam" id="PF13976">
    <property type="entry name" value="gag_pre-integrs"/>
    <property type="match status" value="1"/>
</dbReference>
<protein>
    <submittedName>
        <fullName evidence="7">Ribonuclease H-like domain-containing protein</fullName>
    </submittedName>
</protein>
<feature type="region of interest" description="Disordered" evidence="2">
    <location>
        <begin position="72"/>
        <end position="94"/>
    </location>
</feature>
<feature type="compositionally biased region" description="Acidic residues" evidence="2">
    <location>
        <begin position="1113"/>
        <end position="1126"/>
    </location>
</feature>
<accession>A0ABQ5E642</accession>
<dbReference type="PANTHER" id="PTHR11439">
    <property type="entry name" value="GAG-POL-RELATED RETROTRANSPOSON"/>
    <property type="match status" value="1"/>
</dbReference>
<feature type="coiled-coil region" evidence="1">
    <location>
        <begin position="2019"/>
        <end position="2046"/>
    </location>
</feature>
<feature type="compositionally biased region" description="Basic and acidic residues" evidence="2">
    <location>
        <begin position="2186"/>
        <end position="2200"/>
    </location>
</feature>
<feature type="compositionally biased region" description="Basic and acidic residues" evidence="2">
    <location>
        <begin position="982"/>
        <end position="1003"/>
    </location>
</feature>
<dbReference type="Pfam" id="PF14223">
    <property type="entry name" value="Retrotran_gag_2"/>
    <property type="match status" value="1"/>
</dbReference>
<dbReference type="PANTHER" id="PTHR11439:SF495">
    <property type="entry name" value="REVERSE TRANSCRIPTASE, RNA-DEPENDENT DNA POLYMERASE-RELATED"/>
    <property type="match status" value="1"/>
</dbReference>
<evidence type="ECO:0000259" key="3">
    <source>
        <dbReference type="Pfam" id="PF07727"/>
    </source>
</evidence>
<dbReference type="Pfam" id="PF25597">
    <property type="entry name" value="SH3_retrovirus"/>
    <property type="match status" value="1"/>
</dbReference>
<evidence type="ECO:0000259" key="6">
    <source>
        <dbReference type="Pfam" id="PF25597"/>
    </source>
</evidence>
<feature type="compositionally biased region" description="Basic residues" evidence="2">
    <location>
        <begin position="1471"/>
        <end position="1482"/>
    </location>
</feature>
<keyword evidence="1" id="KW-0175">Coiled coil</keyword>
<dbReference type="CDD" id="cd09272">
    <property type="entry name" value="RNase_HI_RT_Ty1"/>
    <property type="match status" value="1"/>
</dbReference>
<name>A0ABQ5E642_9ASTR</name>
<dbReference type="Proteomes" id="UP001151760">
    <property type="component" value="Unassembled WGS sequence"/>
</dbReference>
<evidence type="ECO:0000313" key="7">
    <source>
        <dbReference type="EMBL" id="GJT46326.1"/>
    </source>
</evidence>
<feature type="compositionally biased region" description="Polar residues" evidence="2">
    <location>
        <begin position="2605"/>
        <end position="2615"/>
    </location>
</feature>
<dbReference type="InterPro" id="IPR054722">
    <property type="entry name" value="PolX-like_BBD"/>
</dbReference>
<feature type="compositionally biased region" description="Basic and acidic residues" evidence="2">
    <location>
        <begin position="1483"/>
        <end position="1497"/>
    </location>
</feature>
<evidence type="ECO:0000256" key="2">
    <source>
        <dbReference type="SAM" id="MobiDB-lite"/>
    </source>
</evidence>
<dbReference type="InterPro" id="IPR025724">
    <property type="entry name" value="GAG-pre-integrase_dom"/>
</dbReference>
<dbReference type="EMBL" id="BQNB010015976">
    <property type="protein sequence ID" value="GJT46326.1"/>
    <property type="molecule type" value="Genomic_DNA"/>
</dbReference>
<reference evidence="7" key="2">
    <citation type="submission" date="2022-01" db="EMBL/GenBank/DDBJ databases">
        <authorList>
            <person name="Yamashiro T."/>
            <person name="Shiraishi A."/>
            <person name="Satake H."/>
            <person name="Nakayama K."/>
        </authorList>
    </citation>
    <scope>NUCLEOTIDE SEQUENCE</scope>
</reference>
<organism evidence="7 8">
    <name type="scientific">Tanacetum coccineum</name>
    <dbReference type="NCBI Taxonomy" id="301880"/>
    <lineage>
        <taxon>Eukaryota</taxon>
        <taxon>Viridiplantae</taxon>
        <taxon>Streptophyta</taxon>
        <taxon>Embryophyta</taxon>
        <taxon>Tracheophyta</taxon>
        <taxon>Spermatophyta</taxon>
        <taxon>Magnoliopsida</taxon>
        <taxon>eudicotyledons</taxon>
        <taxon>Gunneridae</taxon>
        <taxon>Pentapetalae</taxon>
        <taxon>asterids</taxon>
        <taxon>campanulids</taxon>
        <taxon>Asterales</taxon>
        <taxon>Asteraceae</taxon>
        <taxon>Asteroideae</taxon>
        <taxon>Anthemideae</taxon>
        <taxon>Anthemidinae</taxon>
        <taxon>Tanacetum</taxon>
    </lineage>
</organism>
<feature type="region of interest" description="Disordered" evidence="2">
    <location>
        <begin position="2186"/>
        <end position="2213"/>
    </location>
</feature>
<feature type="compositionally biased region" description="Basic and acidic residues" evidence="2">
    <location>
        <begin position="1442"/>
        <end position="1458"/>
    </location>
</feature>
<reference evidence="7" key="1">
    <citation type="journal article" date="2022" name="Int. J. Mol. Sci.">
        <title>Draft Genome of Tanacetum Coccineum: Genomic Comparison of Closely Related Tanacetum-Family Plants.</title>
        <authorList>
            <person name="Yamashiro T."/>
            <person name="Shiraishi A."/>
            <person name="Nakayama K."/>
            <person name="Satake H."/>
        </authorList>
    </citation>
    <scope>NUCLEOTIDE SEQUENCE</scope>
</reference>
<evidence type="ECO:0000259" key="4">
    <source>
        <dbReference type="Pfam" id="PF13976"/>
    </source>
</evidence>
<feature type="domain" description="Retrovirus-related Pol polyprotein from transposon TNT 1-94-like beta-barrel" evidence="5">
    <location>
        <begin position="2348"/>
        <end position="2421"/>
    </location>
</feature>
<feature type="coiled-coil region" evidence="1">
    <location>
        <begin position="275"/>
        <end position="309"/>
    </location>
</feature>
<feature type="region of interest" description="Disordered" evidence="2">
    <location>
        <begin position="2602"/>
        <end position="2629"/>
    </location>
</feature>
<feature type="domain" description="GAG-pre-integrase" evidence="4">
    <location>
        <begin position="2456"/>
        <end position="2529"/>
    </location>
</feature>
<feature type="domain" description="Reverse transcriptase Ty1/copia-type" evidence="3">
    <location>
        <begin position="2825"/>
        <end position="2961"/>
    </location>
</feature>
<dbReference type="Pfam" id="PF07727">
    <property type="entry name" value="RVT_2"/>
    <property type="match status" value="1"/>
</dbReference>
<feature type="region of interest" description="Disordered" evidence="2">
    <location>
        <begin position="951"/>
        <end position="1005"/>
    </location>
</feature>
<dbReference type="InterPro" id="IPR057670">
    <property type="entry name" value="SH3_retrovirus"/>
</dbReference>
<keyword evidence="8" id="KW-1185">Reference proteome</keyword>
<evidence type="ECO:0000256" key="1">
    <source>
        <dbReference type="SAM" id="Coils"/>
    </source>
</evidence>
<feature type="coiled-coil region" evidence="1">
    <location>
        <begin position="3249"/>
        <end position="3290"/>
    </location>
</feature>
<sequence length="3544" mass="401203">MGDANPIRTLRDYSKPTYEGYRNTLKLPVGNNVEVILNGDSPLPTRTIDGVETSVPPTTAEHKLARKNELKARGADDENPPPPPVVTPTQQAPHTVSTIKLPILKKDTNGQIKVLPPKTAEEILAREKERKARTTLLMAIPEDHLAKFHKMTNAKEMWDAIKSIFENTGYKAKDNGKRPGKQEEPKDLVTLDGDVVDWTGHAEDEQENFPLMAYSHSCSDTEREQLGNASIEIKAYTLALAMVEAQLVCHQKNQLAYEEKIRFIKIDLDDKTDVLKYHKKLLAEAVKEKEELKTKLEKWQNSSKSLNKLLDSQISVKEKISLGFSEQVKENELYDEALMSVFDSHSSDIEDAPVYDRFAKLKGMHAVPFPMIGNYMPPKSDFGIDESQFTYGPKQSKTSKFDAKTSDSDSCKSNSSVETLKCVPEAVVIEPKVISQRKVWSDALIIEEYESYSDDEYVIKSSKEQETPSFAFVNTVKHVKTPRETVKEQNTCNRSPNVDKRDWNGLMSKNLGLGYGFTRKACFVCGSFGHLIRDYDFHEKRMAKQVELNKKKSKGTGQRENRPIWNNVQRLNHQNKFVPTAVLIRIGKFLVNTARHNFNSQAVSTSAARKANVVQPIVNNVRPRPIFNKTHSPIRRPFNRTIAPKTDFSNQKLNTAEDKAISAVGGIRETAIKTSAGCNWRSKRHSWNKFSNYNGGSNSRKCDDPQKALKNKGIVDGGFSRNMTGNKAYLVEYQDYNGGPLAFGVSKGQITVDFLTRSSIYYSLTVCPTISTSLIEQFWNIATSKTVNVVSYIKAKVASKTVSISEASIRRDLLFNDVDGIDCLTNQEIYENLQLMGYEGDLTILTFQKALFSPQWRYLIHTLIHYLSSKSTSWDQFPTNIASALICLATDRKFNFSKMIFEGMIKNLDAKKNVLIPYQKGFTNMEKQGLHFSSHVTPLFPNMLAQVVVDKGEGSKQPTEPQPTPSPTQPSTRDQPLVTESSSRHDTTQVPKDSLEGTDESKGDQVQFHPYDRLFQLKDAQACRDLKLKTRIKKLEKKCQPVISHHRAWLRSVSRLSMKKRLGKKESVSKQGRKNAKSKPTLDAFDDLDADLAHGMDYMETEEAVNEGRQSNETEELNLDVDTEVIAEDKGSGEKGGSTVSTARPEVDTARPDIDTARPEVHTANAPVSTAGVTISTVDPEVSAVEPRTPPTTTSIFDDEDITMAQTLIKMKEEKAKEKGVAFKDVEDSSRPVRSITTLKPLPSIDPKDKGKGILVEEEPVKIKRKDQGIDQIERDEELAHKLHEEELAEIARIQEEKAAQEEASRVAIMEMFDEVQAGIDADALFAAKLQQEEREEYTIEERAKFLAETIAAQRKFRAAQRAAEIRSRPPTKSQLRNLMMTYLKNMGGYKHSQLKAKTFEEIQAMYERQKKIIDDFKPMDLDDAVKDSKKEAGEDTSNEEEVLKEPDSTRVEVKLEAAEQGTKKTPGKIVKMKARKKGRKQTHADTDAEHDSEEDERKTETECIYYMIFRSDGSSRWIKTFSEMVTRFDRLDLVELYNLVMQRFETTTPEGVDLVLWGDLRTMVHTLTLEDGTEIHMLAERRYPLTKEILERMILMKLEAMMEEIMIFKCWFHHHTTNGHQFTMSNSHQELASPKQTAFVSLDLSRLATTLNMLERSNQTRIYRRGLEVIRSQRIQKTLLKQQYENFNGKSLEGLDQIYDKLQKLISQLEIHGETISQEDVNMKLLRSLPSEWKTHTLIWRNKPDFEDLSMDDLYNNLKIYEAEIIGSSSTNQNIQNVAFVSSNITSSTNEAVKTAHGVSAANSKNNASTLPNIDSLSDDVIYSFFASQSNSSQLDNEDLKQIDLDDLEEMDLKWQMAMLTMRARRFLKKTRRNLCVNRTDNIGFDKTKTTRRTVLIKETTSNALVSQCDGFGYDWSDQAEEGPTNFALMAYTSSSSSSSDTEVSTCSKACLKSYETLKEHYDNLTKDFNNSQLNVGDYKAGLESVQAKLDVYKKNEAVFEEDIKILKLDIMLRDNALTELRKKFEKAKKERDDLKLTLEKFKNSSTNLSKLLDSQICDKFKSGVGYDSQVFDSQVYDSQVNDRYKIGEGYHVVCPSYIGNFMPLKPDLVLTDKDAYVFSESVTSIPEVATSEVKTSESQPKFVYEPLIEDWISDSENENETESKSGQRKPSNAKVEFVKSYEHVKSPRESVKKVENNKQAKYPRKNSQSPRDCDFYEKKMVEKPVWNNARAVLMKSGFKTLNTARQSSSRAAVSINTSRPINTAYTRPTVNNARPTSNVFNRAHSHVRRPFNKYTTNKNSNFNEKVNTVRENVTIVGLKVVVSDNKGNDANDVKGNPQLELQEKGVIDSRCSRHMTGNKSYLSDYEEIDGGFVAFGGNSKGGKITGKGKIRTGKLDFEDVYFVKELKFNLFSVSQMCDKKNSVLFTDTECVVLSSDFKLTDENHVLLKVPRKDNMYSVDLRNVVPQGGLTCLFAKATLDESNLWHRRLGHINFKTMNKLVRGNLVRGLPSKIFENDHTCVACQKGKQHKASCKFDGKADEGFFVGYFVNSKAFRVFNSRTRIVEETLHITFLENKPNVAESGPEWLFDIDTLTKSINYKPVVTGNQTNGNVGTKESRDAGQAGKKTVPSHEYIQLPLWTPDSPISSSLKSSDDKVADDVEKKTTKDPIKEDDKDDQDLREFKRLIVQGKEAEININSTNSVSAISSPVNTAETKDADVNNTNIIYTASPLVNFDGLSYFNANPLDDPKMPNLEDTGVFSGAYDDKDFVIGGDMNNLESYMHVSPIATTRVHKDHLVEQIIRDLHSAPQTRRMTKNYEEHVEPKKRAIGTKWVYKNMKDKIRIVVRNKARLVAQGYTQEEGINYDEVFAPVARIEAIRPFLAYAPFMNFVVYQMDVKSAFLYGKIEEEVYVCQPLGFEDPEYPDRVYKVEKVMQKEDGIFISQDKYVDEILKKFGFSTIRIASTPMETSKPLLKDAEVEDVDVHLYRSMIGSLMYLTSSRPDIMFAVCACARFQVTPKVSHLHVVKRIFRYLKGQPKLGLWYPKDSPFDLEAYTESDYAGASLDRKSTTGGCQFLGSRLISWQCKKQTIVANSVTKAEYVAAANCCGQGRLIAFICSGLCINDAWNGMEQQPQGQGNLIPVTGGNTIYTDHIDLRLGGNVYALTVNPAIYTLCIKQFWAIAKAKTVNGEVQIQALVDGNKVIITETSVRRTLQLKDVEEPITDEVANEEHVPVHSNDPLLSGEDRLKLNELMELCTNLSQRVLELENTKTSQAAEIAKLKEKVKKLERRSKSRTPGLKRLKKVGRTARIESSEDEEVTLVDEAQGRIDDNLMFDTRVFDKQEVEVEKVVSAAEVTTAISTTTIVDELTLAQTLIKIKAAKPKAVTNAATTVVTRPKARGVVVQEPSEFKTTISSSQLPQAKDKGKAKMIELKKPLKKKYQILVDEKIAQRLQEEFQAELEEEERLARQKEEEDNLISWDNTQAMIEVDYELAQRLQVEEQGELTIEEESKLFVELMEKRKKHFAKLRAEEIRRKPQTKAQKRN</sequence>
<evidence type="ECO:0000259" key="5">
    <source>
        <dbReference type="Pfam" id="PF22936"/>
    </source>
</evidence>
<feature type="coiled-coil region" evidence="1">
    <location>
        <begin position="3446"/>
        <end position="3473"/>
    </location>
</feature>
<evidence type="ECO:0000313" key="8">
    <source>
        <dbReference type="Proteomes" id="UP001151760"/>
    </source>
</evidence>
<proteinExistence type="predicted"/>
<feature type="domain" description="Retroviral polymerase SH3-like" evidence="6">
    <location>
        <begin position="2532"/>
        <end position="2578"/>
    </location>
</feature>
<feature type="region of interest" description="Disordered" evidence="2">
    <location>
        <begin position="1060"/>
        <end position="1082"/>
    </location>
</feature>
<dbReference type="InterPro" id="IPR013103">
    <property type="entry name" value="RVT_2"/>
</dbReference>
<feature type="region of interest" description="Disordered" evidence="2">
    <location>
        <begin position="1103"/>
        <end position="1152"/>
    </location>
</feature>